<evidence type="ECO:0000256" key="1">
    <source>
        <dbReference type="ARBA" id="ARBA00007596"/>
    </source>
</evidence>
<dbReference type="PANTHER" id="PTHR43168:SF5">
    <property type="entry name" value="LARGE RIBOSOMAL SUBUNIT PROTEIN BL33B"/>
    <property type="match status" value="1"/>
</dbReference>
<evidence type="ECO:0000313" key="8">
    <source>
        <dbReference type="EMBL" id="ARU19002.1"/>
    </source>
</evidence>
<dbReference type="Proteomes" id="UP001231316">
    <property type="component" value="Chromosome"/>
</dbReference>
<dbReference type="PANTHER" id="PTHR43168">
    <property type="entry name" value="50S RIBOSOMAL PROTEIN L33, CHLOROPLASTIC"/>
    <property type="match status" value="1"/>
</dbReference>
<dbReference type="Proteomes" id="UP000467635">
    <property type="component" value="Unassembled WGS sequence"/>
</dbReference>
<dbReference type="EMBL" id="NBEF01000019">
    <property type="protein sequence ID" value="OQQ90116.1"/>
    <property type="molecule type" value="Genomic_DNA"/>
</dbReference>
<evidence type="ECO:0000313" key="15">
    <source>
        <dbReference type="EMBL" id="MYY72621.1"/>
    </source>
</evidence>
<reference evidence="20" key="7">
    <citation type="journal article" date="2018" name="BMC Genomics">
        <title>Whole genome sequencing and function prediction of 133 gut anaerobes isolated from chicken caecum in pure cultures.</title>
        <authorList>
            <person name="Medvecky M."/>
            <person name="Cejkova D."/>
            <person name="Polansky O."/>
            <person name="Karasova D."/>
            <person name="Kubasova T."/>
            <person name="Cizek A."/>
            <person name="Rychlik I."/>
        </authorList>
    </citation>
    <scope>NUCLEOTIDE SEQUENCE</scope>
    <source>
        <strain evidence="20">An84</strain>
    </source>
</reference>
<dbReference type="HAMAP" id="MF_00294">
    <property type="entry name" value="Ribosomal_bL33"/>
    <property type="match status" value="1"/>
</dbReference>
<dbReference type="Proteomes" id="UP000437575">
    <property type="component" value="Unassembled WGS sequence"/>
</dbReference>
<evidence type="ECO:0000313" key="36">
    <source>
        <dbReference type="Proteomes" id="UP000437575"/>
    </source>
</evidence>
<dbReference type="EMBL" id="NBEY01000048">
    <property type="protein sequence ID" value="OQR25083.1"/>
    <property type="molecule type" value="Genomic_DNA"/>
</dbReference>
<keyword evidence="2 5" id="KW-0689">Ribosomal protein</keyword>
<evidence type="ECO:0000313" key="21">
    <source>
        <dbReference type="EMBL" id="PAY47241.1"/>
    </source>
</evidence>
<dbReference type="AlphaFoldDB" id="A0A089QCV2"/>
<reference evidence="11" key="17">
    <citation type="submission" date="2023-07" db="EMBL/GenBank/DDBJ databases">
        <title>Complete genome sequence of Ligilactobacillus salivarius SRCM217594 isolated from Gallus gallus domesticus feces.</title>
        <authorList>
            <person name="Yang H.-G."/>
            <person name="Ryu M.-S."/>
            <person name="Ha G.-S."/>
            <person name="Yang H.-J."/>
            <person name="Jeong D.-Y."/>
        </authorList>
    </citation>
    <scope>NUCLEOTIDE SEQUENCE</scope>
    <source>
        <strain evidence="11">SRCM217594</strain>
    </source>
</reference>
<reference evidence="9" key="13">
    <citation type="submission" date="2021-09" db="EMBL/GenBank/DDBJ databases">
        <authorList>
            <person name="Gilroy R."/>
        </authorList>
    </citation>
    <scope>NUCLEOTIDE SEQUENCE</scope>
    <source>
        <strain evidence="9">CHK189-29639</strain>
    </source>
</reference>
<evidence type="ECO:0000313" key="35">
    <source>
        <dbReference type="Proteomes" id="UP000245607"/>
    </source>
</evidence>
<reference evidence="9" key="12">
    <citation type="journal article" date="2021" name="PeerJ">
        <title>Extensive microbial diversity within the chicken gut microbiome revealed by metagenomics and culture.</title>
        <authorList>
            <person name="Gilroy R."/>
            <person name="Ravi A."/>
            <person name="Getino M."/>
            <person name="Pursley I."/>
            <person name="Horton D.L."/>
            <person name="Alikhan N.F."/>
            <person name="Baker D."/>
            <person name="Gharbi K."/>
            <person name="Hall N."/>
            <person name="Watson M."/>
            <person name="Adriaenssens E.M."/>
            <person name="Foster-Nyarko E."/>
            <person name="Jarju S."/>
            <person name="Secka A."/>
            <person name="Antonio M."/>
            <person name="Oren A."/>
            <person name="Chaudhuri R.R."/>
            <person name="La Ragione R."/>
            <person name="Hildebrand F."/>
            <person name="Pallen M.J."/>
        </authorList>
    </citation>
    <scope>NUCLEOTIDE SEQUENCE</scope>
    <source>
        <strain evidence="9">CHK189-29639</strain>
    </source>
</reference>
<evidence type="ECO:0000313" key="9">
    <source>
        <dbReference type="EMBL" id="HJG15065.1"/>
    </source>
</evidence>
<dbReference type="EMBL" id="CP123971">
    <property type="protein sequence ID" value="WII28096.1"/>
    <property type="molecule type" value="Genomic_DNA"/>
</dbReference>
<evidence type="ECO:0000256" key="4">
    <source>
        <dbReference type="ARBA" id="ARBA00035176"/>
    </source>
</evidence>
<dbReference type="GO" id="GO:0005840">
    <property type="term" value="C:ribosome"/>
    <property type="evidence" value="ECO:0007669"/>
    <property type="project" value="UniProtKB-KW"/>
</dbReference>
<dbReference type="Proteomes" id="UP000471678">
    <property type="component" value="Unassembled WGS sequence"/>
</dbReference>
<reference evidence="8 31" key="5">
    <citation type="submission" date="2017-04" db="EMBL/GenBank/DDBJ databases">
        <title>Complete genome sequence of Lactobacillus salivarius ZLS006, a probiotic strain isolated from healthy piglet.</title>
        <authorList>
            <person name="Zhang D."/>
        </authorList>
    </citation>
    <scope>NUCLEOTIDE SEQUENCE [LARGE SCALE GENOMIC DNA]</scope>
    <source>
        <strain evidence="8 31">ZLS006</strain>
    </source>
</reference>
<dbReference type="EMBL" id="QFAS01000005">
    <property type="protein sequence ID" value="PWG53450.1"/>
    <property type="molecule type" value="Genomic_DNA"/>
</dbReference>
<dbReference type="NCBIfam" id="TIGR01023">
    <property type="entry name" value="rpmG_bact"/>
    <property type="match status" value="1"/>
</dbReference>
<dbReference type="EMBL" id="WKKZ01000011">
    <property type="protein sequence ID" value="MSE04473.1"/>
    <property type="molecule type" value="Genomic_DNA"/>
</dbReference>
<dbReference type="Proteomes" id="UP000192638">
    <property type="component" value="Unassembled WGS sequence"/>
</dbReference>
<dbReference type="GeneID" id="89465972"/>
<dbReference type="Proteomes" id="UP000195378">
    <property type="component" value="Chromosome"/>
</dbReference>
<reference evidence="36 37" key="10">
    <citation type="submission" date="2019-11" db="EMBL/GenBank/DDBJ databases">
        <title>Draft Genome Sequence of Plant Growth-Promoting Rhizosphere-Associated Bacteria.</title>
        <authorList>
            <person name="Vasilyev I.Y."/>
            <person name="Radchenko V."/>
            <person name="Ilnitskaya E.V."/>
        </authorList>
    </citation>
    <scope>NUCLEOTIDE SEQUENCE [LARGE SCALE GENOMIC DNA]</scope>
    <source>
        <strain evidence="13 37">VRA_01-1sq_f</strain>
        <strain evidence="12 36">VRA_1sq_f</strain>
    </source>
</reference>
<dbReference type="InterPro" id="IPR011332">
    <property type="entry name" value="Ribosomal_zn-bd"/>
</dbReference>
<dbReference type="SUPFAM" id="SSF57829">
    <property type="entry name" value="Zn-binding ribosomal proteins"/>
    <property type="match status" value="1"/>
</dbReference>
<sequence length="50" mass="5817">MANKKKVALACSECGSRNYTITENPNRTERLEVQKFCKYCGKHTLHRETK</sequence>
<dbReference type="EMBL" id="LXZO01000080">
    <property type="protein sequence ID" value="PAY47241.1"/>
    <property type="molecule type" value="Genomic_DNA"/>
</dbReference>
<dbReference type="EMBL" id="CP020858">
    <property type="protein sequence ID" value="ARU19002.1"/>
    <property type="molecule type" value="Genomic_DNA"/>
</dbReference>
<dbReference type="SMR" id="A0A089QCV2"/>
<dbReference type="Proteomes" id="UP000192575">
    <property type="component" value="Unassembled WGS sequence"/>
</dbReference>
<dbReference type="Proteomes" id="UP001224533">
    <property type="component" value="Chromosome"/>
</dbReference>
<dbReference type="GO" id="GO:1990904">
    <property type="term" value="C:ribonucleoprotein complex"/>
    <property type="evidence" value="ECO:0007669"/>
    <property type="project" value="UniProtKB-KW"/>
</dbReference>
<dbReference type="Proteomes" id="UP000471300">
    <property type="component" value="Unassembled WGS sequence"/>
</dbReference>
<dbReference type="EMBL" id="CP114509">
    <property type="protein sequence ID" value="WHS18160.1"/>
    <property type="molecule type" value="Genomic_DNA"/>
</dbReference>
<evidence type="ECO:0000313" key="31">
    <source>
        <dbReference type="Proteomes" id="UP000195378"/>
    </source>
</evidence>
<dbReference type="EMBL" id="CP007646">
    <property type="protein sequence ID" value="AIR10894.1"/>
    <property type="molecule type" value="Genomic_DNA"/>
</dbReference>
<dbReference type="EMBL" id="DYVK01000029">
    <property type="protein sequence ID" value="HJG15065.1"/>
    <property type="molecule type" value="Genomic_DNA"/>
</dbReference>
<evidence type="ECO:0000313" key="27">
    <source>
        <dbReference type="Proteomes" id="UP000094723"/>
    </source>
</evidence>
<evidence type="ECO:0000313" key="40">
    <source>
        <dbReference type="Proteomes" id="UP000471678"/>
    </source>
</evidence>
<dbReference type="EMBL" id="JARKHV010000001">
    <property type="protein sequence ID" value="MDF4185829.1"/>
    <property type="molecule type" value="Genomic_DNA"/>
</dbReference>
<reference evidence="10" key="15">
    <citation type="submission" date="2023-02" db="EMBL/GenBank/DDBJ databases">
        <title>Draft Whole-Genome Sequences of competitive exclusion Lactobacillus salivarius strains for Poultry.</title>
        <authorList>
            <person name="Ma L.M."/>
            <person name="Lopez-Guerra N."/>
            <person name="Zhang G."/>
        </authorList>
    </citation>
    <scope>NUCLEOTIDE SEQUENCE</scope>
    <source>
        <strain evidence="10">Salm-9</strain>
    </source>
</reference>
<gene>
    <name evidence="5 6" type="primary">rpmG</name>
    <name evidence="21" type="ORF">A8C52_06125</name>
    <name evidence="20" type="ORF">B5G36_01480</name>
    <name evidence="19" type="ORF">B6U37_06520</name>
    <name evidence="18" type="ORF">B6U56_06610</name>
    <name evidence="17" type="ORF">B6U60_06075</name>
    <name evidence="8" type="ORF">B7R82_02945</name>
    <name evidence="7" type="ORF">BHF65_04920</name>
    <name evidence="23" type="ORF">DB362_05890</name>
    <name evidence="22" type="ORF">DBP89_03725</name>
    <name evidence="16" type="ORF">FYL06_00135</name>
    <name evidence="15" type="ORF">FYL10_02860</name>
    <name evidence="14" type="ORF">FYL25_04530</name>
    <name evidence="13" type="ORF">GKC33_07100</name>
    <name evidence="12" type="ORF">GKC34_01090</name>
    <name evidence="9" type="ORF">K8V06_02850</name>
    <name evidence="6" type="ORF">LSJ_1223c</name>
    <name evidence="24" type="ORF">O2U02_02800</name>
    <name evidence="10" type="ORF">PV940_01985</name>
    <name evidence="25" type="ORF">QFE45_06815</name>
    <name evidence="11" type="ORF">QYC35_02510</name>
</gene>
<evidence type="ECO:0000256" key="2">
    <source>
        <dbReference type="ARBA" id="ARBA00022980"/>
    </source>
</evidence>
<reference evidence="23 35" key="9">
    <citation type="submission" date="2018-05" db="EMBL/GenBank/DDBJ databases">
        <title>Lactobacillus salivarius genome sequencing and assembly.</title>
        <authorList>
            <person name="Audisio C."/>
            <person name="Albarracin L."/>
            <person name="Torres M.J."/>
            <person name="Hebert E.M."/>
            <person name="Saavedra L."/>
        </authorList>
    </citation>
    <scope>NUCLEOTIDE SEQUENCE [LARGE SCALE GENOMIC DNA]</scope>
    <source>
        <strain evidence="23 35">A3iob</strain>
    </source>
</reference>
<evidence type="ECO:0000313" key="18">
    <source>
        <dbReference type="EMBL" id="OQQ90116.1"/>
    </source>
</evidence>
<dbReference type="EMBL" id="WKKX01000293">
    <property type="protein sequence ID" value="MSE08479.1"/>
    <property type="molecule type" value="Genomic_DNA"/>
</dbReference>
<accession>A0A089QCV2</accession>
<evidence type="ECO:0000313" key="11">
    <source>
        <dbReference type="EMBL" id="MDN4833107.1"/>
    </source>
</evidence>
<dbReference type="GO" id="GO:0006412">
    <property type="term" value="P:translation"/>
    <property type="evidence" value="ECO:0007669"/>
    <property type="project" value="UniProtKB-UniRule"/>
</dbReference>
<evidence type="ECO:0000313" key="20">
    <source>
        <dbReference type="EMBL" id="OUN19546.1"/>
    </source>
</evidence>
<evidence type="ECO:0000313" key="26">
    <source>
        <dbReference type="Proteomes" id="UP000029488"/>
    </source>
</evidence>
<dbReference type="Gene3D" id="2.20.28.120">
    <property type="entry name" value="Ribosomal protein L33"/>
    <property type="match status" value="1"/>
</dbReference>
<evidence type="ECO:0000256" key="5">
    <source>
        <dbReference type="HAMAP-Rule" id="MF_00294"/>
    </source>
</evidence>
<dbReference type="EMBL" id="VSUB01000004">
    <property type="protein sequence ID" value="MYY64694.1"/>
    <property type="molecule type" value="Genomic_DNA"/>
</dbReference>
<evidence type="ECO:0000313" key="32">
    <source>
        <dbReference type="Proteomes" id="UP000196255"/>
    </source>
</evidence>
<evidence type="ECO:0000256" key="3">
    <source>
        <dbReference type="ARBA" id="ARBA00023274"/>
    </source>
</evidence>
<organism evidence="6 26">
    <name type="scientific">Ligilactobacillus salivarius</name>
    <dbReference type="NCBI Taxonomy" id="1624"/>
    <lineage>
        <taxon>Bacteria</taxon>
        <taxon>Bacillati</taxon>
        <taxon>Bacillota</taxon>
        <taxon>Bacilli</taxon>
        <taxon>Lactobacillales</taxon>
        <taxon>Lactobacillaceae</taxon>
        <taxon>Ligilactobacillus</taxon>
    </lineage>
</organism>
<dbReference type="EMBL" id="VSTU01000001">
    <property type="protein sequence ID" value="MYZ65382.1"/>
    <property type="molecule type" value="Genomic_DNA"/>
</dbReference>
<keyword evidence="3 5" id="KW-0687">Ribonucleoprotein</keyword>
<protein>
    <recommendedName>
        <fullName evidence="4 5">Large ribosomal subunit protein bL33</fullName>
    </recommendedName>
</protein>
<name>A0A089QCV2_9LACO</name>
<dbReference type="RefSeq" id="WP_003700682.1">
    <property type="nucleotide sequence ID" value="NZ_CABMGV010000001.1"/>
</dbReference>
<evidence type="ECO:0000313" key="33">
    <source>
        <dbReference type="Proteomes" id="UP000218139"/>
    </source>
</evidence>
<evidence type="ECO:0000313" key="25">
    <source>
        <dbReference type="EMBL" id="WII28096.1"/>
    </source>
</evidence>
<reference evidence="7 27" key="3">
    <citation type="submission" date="2016-09" db="EMBL/GenBank/DDBJ databases">
        <title>Complete Genome Sequence of Lactobacillus salivarius Jin.</title>
        <authorList>
            <person name="Jin N."/>
            <person name="Li C."/>
            <person name="Wang M."/>
            <person name="Ren D."/>
            <person name="Di Y."/>
            <person name="Pan R."/>
            <person name="Du S."/>
            <person name="Lu H."/>
            <person name="Li X."/>
            <person name="Tian M."/>
        </authorList>
    </citation>
    <scope>NUCLEOTIDE SEQUENCE [LARGE SCALE GENOMIC DNA]</scope>
    <source>
        <strain evidence="7 27">CICC 23174</strain>
    </source>
</reference>
<evidence type="ECO:0000313" key="30">
    <source>
        <dbReference type="Proteomes" id="UP000192638"/>
    </source>
</evidence>
<evidence type="ECO:0000313" key="24">
    <source>
        <dbReference type="EMBL" id="WHS18160.1"/>
    </source>
</evidence>
<evidence type="ECO:0000313" key="22">
    <source>
        <dbReference type="EMBL" id="PTR97554.1"/>
    </source>
</evidence>
<dbReference type="InterPro" id="IPR001705">
    <property type="entry name" value="Ribosomal_bL33"/>
</dbReference>
<evidence type="ECO:0000313" key="29">
    <source>
        <dbReference type="Proteomes" id="UP000192575"/>
    </source>
</evidence>
<evidence type="ECO:0000313" key="6">
    <source>
        <dbReference type="EMBL" id="AIR10894.1"/>
    </source>
</evidence>
<comment type="similarity">
    <text evidence="1 5">Belongs to the bacterial ribosomal protein bL33 family.</text>
</comment>
<evidence type="ECO:0000313" key="7">
    <source>
        <dbReference type="EMBL" id="AOO73590.1"/>
    </source>
</evidence>
<dbReference type="KEGG" id="lsj:LSJ_1223c"/>
<dbReference type="EMBL" id="NBEB01000055">
    <property type="protein sequence ID" value="OQQ83287.1"/>
    <property type="molecule type" value="Genomic_DNA"/>
</dbReference>
<reference evidence="21 33" key="2">
    <citation type="submission" date="2016-05" db="EMBL/GenBank/DDBJ databases">
        <authorList>
            <person name="Lee J.-Y."/>
            <person name="Kim E.B."/>
            <person name="Choi Y.-J."/>
        </authorList>
    </citation>
    <scope>NUCLEOTIDE SEQUENCE [LARGE SCALE GENOMIC DNA]</scope>
    <source>
        <strain evidence="21 33">KLA006</strain>
    </source>
</reference>
<reference evidence="24 41" key="14">
    <citation type="submission" date="2022-12" db="EMBL/GenBank/DDBJ databases">
        <title>Assessment of beneficial effects and identification of host adaptation-associated genes of Ligilactobacillus salivarius isolated from Meles meles.</title>
        <authorList>
            <person name="Wang Y."/>
        </authorList>
    </citation>
    <scope>NUCLEOTIDE SEQUENCE [LARGE SCALE GENOMIC DNA]</scope>
    <source>
        <strain evidence="24 41">S35</strain>
    </source>
</reference>
<dbReference type="EMBL" id="QAGV01000002">
    <property type="protein sequence ID" value="PTR97554.1"/>
    <property type="molecule type" value="Genomic_DNA"/>
</dbReference>
<dbReference type="EMBL" id="CP017107">
    <property type="protein sequence ID" value="AOO73590.1"/>
    <property type="molecule type" value="Genomic_DNA"/>
</dbReference>
<evidence type="ECO:0000313" key="10">
    <source>
        <dbReference type="EMBL" id="MDF4185829.1"/>
    </source>
</evidence>
<dbReference type="NCBIfam" id="NF001860">
    <property type="entry name" value="PRK00595.1"/>
    <property type="match status" value="1"/>
</dbReference>
<dbReference type="Pfam" id="PF00471">
    <property type="entry name" value="Ribosomal_L33"/>
    <property type="match status" value="1"/>
</dbReference>
<dbReference type="EMBL" id="VSTR01000002">
    <property type="protein sequence ID" value="MYY72621.1"/>
    <property type="molecule type" value="Genomic_DNA"/>
</dbReference>
<evidence type="ECO:0000313" key="17">
    <source>
        <dbReference type="EMBL" id="OQQ83287.1"/>
    </source>
</evidence>
<dbReference type="GO" id="GO:0005737">
    <property type="term" value="C:cytoplasm"/>
    <property type="evidence" value="ECO:0007669"/>
    <property type="project" value="UniProtKB-ARBA"/>
</dbReference>
<dbReference type="InterPro" id="IPR038584">
    <property type="entry name" value="Ribosomal_bL33_sf"/>
</dbReference>
<dbReference type="EMBL" id="JAUIQT010000001">
    <property type="protein sequence ID" value="MDN4833107.1"/>
    <property type="molecule type" value="Genomic_DNA"/>
</dbReference>
<evidence type="ECO:0000313" key="41">
    <source>
        <dbReference type="Proteomes" id="UP001224533"/>
    </source>
</evidence>
<dbReference type="Proteomes" id="UP000244552">
    <property type="component" value="Unassembled WGS sequence"/>
</dbReference>
<dbReference type="Proteomes" id="UP000218139">
    <property type="component" value="Unassembled WGS sequence"/>
</dbReference>
<dbReference type="Proteomes" id="UP000192353">
    <property type="component" value="Unassembled WGS sequence"/>
</dbReference>
<dbReference type="Proteomes" id="UP000094723">
    <property type="component" value="Chromosome"/>
</dbReference>
<dbReference type="GO" id="GO:0003735">
    <property type="term" value="F:structural constituent of ribosome"/>
    <property type="evidence" value="ECO:0007669"/>
    <property type="project" value="InterPro"/>
</dbReference>
<evidence type="ECO:0000313" key="39">
    <source>
        <dbReference type="Proteomes" id="UP000471300"/>
    </source>
</evidence>
<dbReference type="Proteomes" id="UP000196255">
    <property type="component" value="Unassembled WGS sequence"/>
</dbReference>
<reference evidence="25" key="16">
    <citation type="submission" date="2023-04" db="EMBL/GenBank/DDBJ databases">
        <title>Four porcine-derived lactic acid bacteria strains analyses and their evaluation as potential probiotics based on genomics.</title>
        <authorList>
            <person name="Niu D."/>
        </authorList>
    </citation>
    <scope>NUCLEOTIDE SEQUENCE</scope>
    <source>
        <strain evidence="25">ZSA5</strain>
    </source>
</reference>
<evidence type="ECO:0000313" key="34">
    <source>
        <dbReference type="Proteomes" id="UP000244552"/>
    </source>
</evidence>
<dbReference type="Proteomes" id="UP001213566">
    <property type="component" value="Unassembled WGS sequence"/>
</dbReference>
<dbReference type="Proteomes" id="UP000759256">
    <property type="component" value="Unassembled WGS sequence"/>
</dbReference>
<evidence type="ECO:0000313" key="38">
    <source>
        <dbReference type="Proteomes" id="UP000470980"/>
    </source>
</evidence>
<evidence type="ECO:0000313" key="28">
    <source>
        <dbReference type="Proteomes" id="UP000192353"/>
    </source>
</evidence>
<dbReference type="Proteomes" id="UP000245607">
    <property type="component" value="Unassembled WGS sequence"/>
</dbReference>
<evidence type="ECO:0000313" key="37">
    <source>
        <dbReference type="Proteomes" id="UP000467635"/>
    </source>
</evidence>
<dbReference type="EMBL" id="NFHF01000002">
    <property type="protein sequence ID" value="OUN19546.1"/>
    <property type="molecule type" value="Genomic_DNA"/>
</dbReference>
<evidence type="ECO:0000313" key="13">
    <source>
        <dbReference type="EMBL" id="MSE08479.1"/>
    </source>
</evidence>
<dbReference type="Proteomes" id="UP000029488">
    <property type="component" value="Chromosome"/>
</dbReference>
<evidence type="ECO:0000313" key="14">
    <source>
        <dbReference type="EMBL" id="MYY64694.1"/>
    </source>
</evidence>
<reference evidence="6 26" key="1">
    <citation type="journal article" date="2014" name="BMC Genomics">
        <title>Unusual genome complexity in Lactobacillus salivarius JCM1046.</title>
        <authorList>
            <person name="Raftis E.J."/>
            <person name="Forde B.M."/>
            <person name="Claesson M.J."/>
            <person name="O'Toole P.W."/>
        </authorList>
    </citation>
    <scope>NUCLEOTIDE SEQUENCE [LARGE SCALE GENOMIC DNA]</scope>
    <source>
        <strain evidence="6 26">JCM1046</strain>
    </source>
</reference>
<dbReference type="Proteomes" id="UP000470980">
    <property type="component" value="Unassembled WGS sequence"/>
</dbReference>
<evidence type="ECO:0000313" key="16">
    <source>
        <dbReference type="EMBL" id="MYZ65382.1"/>
    </source>
</evidence>
<evidence type="ECO:0000313" key="12">
    <source>
        <dbReference type="EMBL" id="MSE04473.1"/>
    </source>
</evidence>
<evidence type="ECO:0000313" key="23">
    <source>
        <dbReference type="EMBL" id="PWG53450.1"/>
    </source>
</evidence>
<evidence type="ECO:0000313" key="19">
    <source>
        <dbReference type="EMBL" id="OQR25083.1"/>
    </source>
</evidence>
<dbReference type="NCBIfam" id="NF001764">
    <property type="entry name" value="PRK00504.1"/>
    <property type="match status" value="1"/>
</dbReference>
<proteinExistence type="inferred from homology"/>
<reference evidence="28 29" key="4">
    <citation type="submission" date="2017-03" db="EMBL/GenBank/DDBJ databases">
        <title>Phylogenomics and comparative genomics of Lactobacillus salivarius, a mammalian gut commensal.</title>
        <authorList>
            <person name="Harris H.M."/>
        </authorList>
    </citation>
    <scope>NUCLEOTIDE SEQUENCE [LARGE SCALE GENOMIC DNA]</scope>
    <source>
        <strain evidence="19 28">AH4231</strain>
        <strain evidence="18 29">JCM 1047</strain>
        <strain evidence="17 30">LMG 14477</strain>
    </source>
</reference>
<dbReference type="Proteomes" id="UP001174888">
    <property type="component" value="Unassembled WGS sequence"/>
</dbReference>
<reference evidence="38 39" key="11">
    <citation type="journal article" date="2020" name="Food Funct.">
        <title>Screening of Lactobacillus salivarius strains from the feces of Chinese populations and the evaluation of their effects against intestinal inflammation in mice.</title>
        <authorList>
            <person name="Zhai Q."/>
            <person name="Shen X."/>
            <person name="Cen S."/>
            <person name="Zhang C."/>
            <person name="Tian F."/>
            <person name="Zhao J."/>
            <person name="Zhang H."/>
            <person name="Xue Y."/>
            <person name="Chen W."/>
        </authorList>
    </citation>
    <scope>NUCLEOTIDE SEQUENCE [LARGE SCALE GENOMIC DNA]</scope>
    <source>
        <strain evidence="14 40">FYNDL5_1.scaf</strain>
        <strain evidence="16 39">FZJTZ28M4.scaf</strain>
        <strain evidence="15 38">FZJTZ9M6.scaf</strain>
    </source>
</reference>
<reference evidence="22 34" key="8">
    <citation type="journal article" date="2018" name="Genome Announc.">
        <title>Fifty-Six Draft Genome Sequences of 10 Lactobacillus Species from 22 Commercial Dietary Supplements.</title>
        <authorList>
            <person name="Gangiredla J."/>
            <person name="Barnaba T.J."/>
            <person name="Mammel M.K."/>
            <person name="Lacher D.W."/>
            <person name="Elkins C.A."/>
            <person name="Lampel K.A."/>
            <person name="Whitehouse C.A."/>
            <person name="Tartera C."/>
        </authorList>
    </citation>
    <scope>NUCLEOTIDE SEQUENCE [LARGE SCALE GENOMIC DNA]</scope>
    <source>
        <strain evidence="22 34">DS11_12</strain>
    </source>
</reference>
<reference evidence="32" key="6">
    <citation type="submission" date="2017-04" db="EMBL/GenBank/DDBJ databases">
        <title>Function of individual gut microbiota members based on whole genome sequencing of pure cultures obtained from chicken caecum.</title>
        <authorList>
            <person name="Medvecky M."/>
            <person name="Cejkova D."/>
            <person name="Polansky O."/>
            <person name="Karasova D."/>
            <person name="Kubasova T."/>
            <person name="Cizek A."/>
            <person name="Rychlik I."/>
        </authorList>
    </citation>
    <scope>NUCLEOTIDE SEQUENCE [LARGE SCALE GENOMIC DNA]</scope>
    <source>
        <strain evidence="32">An84</strain>
    </source>
</reference>